<evidence type="ECO:0000256" key="1">
    <source>
        <dbReference type="ARBA" id="ARBA00004123"/>
    </source>
</evidence>
<dbReference type="GO" id="GO:0000981">
    <property type="term" value="F:DNA-binding transcription factor activity, RNA polymerase II-specific"/>
    <property type="evidence" value="ECO:0007669"/>
    <property type="project" value="TreeGrafter"/>
</dbReference>
<dbReference type="InterPro" id="IPR007219">
    <property type="entry name" value="XnlR_reg_dom"/>
</dbReference>
<evidence type="ECO:0000259" key="6">
    <source>
        <dbReference type="Pfam" id="PF04082"/>
    </source>
</evidence>
<name>A0A2B7YCA3_POLH7</name>
<sequence length="564" mass="62963">MSSYRTRERELRACKLCANAKVKCEIEYGAPKCKRQSKEILLLESKVNSIAHLLSSSAPSAAGNISPNVPQYVSEPVPAHTARYGHLPALHIENKAILPDTQEAVTLLGIFCRDMAPLFPFVVAPSNVTPGQLAQEKPVLYMAIMVVTCQSDTQRQLSLAKAFREEASRMILVSGEKNLGILQGLLVYLAWNQVHLQLSQQFAAFLHLAYVMMVDLGLHKEPHISPHAAGLLRDLNRANASVSMRTLEERRVLLGVFWLSSIMSTCSKEMSGIRFTRYVNQCWQVLQESLEYPTDMYLVQLVRLQQFADTIGKSLYHDNPETPPVMPATVPMCISWLEKEVQRVGDTLQLDIPQASLLMISYHTVQIYLYKIALDDSLFPSSWTSNNTYPIVATDTLRHTDLLVRCLTAIKSLTDHFFSITDHLIPSLPYPTWGQLGHSIMILRRLIAFKHEAWDTSYISGTLNFRDLLNTLARRLEGVMRLGLQSNPIRQMPEIFGKLVERLDEIARNTGETMASTSAGAVNAGDGAGGNGMVPDASLDDIGMLFDEETAQAMFQFFDLGMGM</sequence>
<feature type="domain" description="Xylanolytic transcriptional activator regulatory" evidence="6">
    <location>
        <begin position="110"/>
        <end position="271"/>
    </location>
</feature>
<evidence type="ECO:0000313" key="7">
    <source>
        <dbReference type="EMBL" id="PGH18691.1"/>
    </source>
</evidence>
<keyword evidence="2" id="KW-0805">Transcription regulation</keyword>
<keyword evidence="3" id="KW-0238">DNA-binding</keyword>
<proteinExistence type="predicted"/>
<dbReference type="Proteomes" id="UP000224634">
    <property type="component" value="Unassembled WGS sequence"/>
</dbReference>
<comment type="subcellular location">
    <subcellularLocation>
        <location evidence="1">Nucleus</location>
    </subcellularLocation>
</comment>
<evidence type="ECO:0000256" key="2">
    <source>
        <dbReference type="ARBA" id="ARBA00023015"/>
    </source>
</evidence>
<dbReference type="PANTHER" id="PTHR31845">
    <property type="entry name" value="FINGER DOMAIN PROTEIN, PUTATIVE-RELATED"/>
    <property type="match status" value="1"/>
</dbReference>
<dbReference type="STRING" id="1447883.A0A2B7YCA3"/>
<dbReference type="GO" id="GO:0000976">
    <property type="term" value="F:transcription cis-regulatory region binding"/>
    <property type="evidence" value="ECO:0007669"/>
    <property type="project" value="TreeGrafter"/>
</dbReference>
<protein>
    <recommendedName>
        <fullName evidence="6">Xylanolytic transcriptional activator regulatory domain-containing protein</fullName>
    </recommendedName>
</protein>
<accession>A0A2B7YCA3</accession>
<organism evidence="7 8">
    <name type="scientific">Polytolypa hystricis (strain UAMH7299)</name>
    <dbReference type="NCBI Taxonomy" id="1447883"/>
    <lineage>
        <taxon>Eukaryota</taxon>
        <taxon>Fungi</taxon>
        <taxon>Dikarya</taxon>
        <taxon>Ascomycota</taxon>
        <taxon>Pezizomycotina</taxon>
        <taxon>Eurotiomycetes</taxon>
        <taxon>Eurotiomycetidae</taxon>
        <taxon>Onygenales</taxon>
        <taxon>Onygenales incertae sedis</taxon>
        <taxon>Polytolypa</taxon>
    </lineage>
</organism>
<dbReference type="GO" id="GO:0006351">
    <property type="term" value="P:DNA-templated transcription"/>
    <property type="evidence" value="ECO:0007669"/>
    <property type="project" value="InterPro"/>
</dbReference>
<keyword evidence="5" id="KW-0539">Nucleus</keyword>
<dbReference type="AlphaFoldDB" id="A0A2B7YCA3"/>
<dbReference type="OrthoDB" id="5226580at2759"/>
<keyword evidence="4" id="KW-0804">Transcription</keyword>
<keyword evidence="8" id="KW-1185">Reference proteome</keyword>
<evidence type="ECO:0000256" key="5">
    <source>
        <dbReference type="ARBA" id="ARBA00023242"/>
    </source>
</evidence>
<evidence type="ECO:0000256" key="3">
    <source>
        <dbReference type="ARBA" id="ARBA00023125"/>
    </source>
</evidence>
<dbReference type="GO" id="GO:0008270">
    <property type="term" value="F:zinc ion binding"/>
    <property type="evidence" value="ECO:0007669"/>
    <property type="project" value="InterPro"/>
</dbReference>
<dbReference type="GO" id="GO:0005634">
    <property type="term" value="C:nucleus"/>
    <property type="evidence" value="ECO:0007669"/>
    <property type="project" value="UniProtKB-SubCell"/>
</dbReference>
<evidence type="ECO:0000313" key="8">
    <source>
        <dbReference type="Proteomes" id="UP000224634"/>
    </source>
</evidence>
<dbReference type="InterPro" id="IPR051089">
    <property type="entry name" value="prtT"/>
</dbReference>
<reference evidence="7 8" key="1">
    <citation type="submission" date="2017-10" db="EMBL/GenBank/DDBJ databases">
        <title>Comparative genomics in systemic dimorphic fungi from Ajellomycetaceae.</title>
        <authorList>
            <person name="Munoz J.F."/>
            <person name="Mcewen J.G."/>
            <person name="Clay O.K."/>
            <person name="Cuomo C.A."/>
        </authorList>
    </citation>
    <scope>NUCLEOTIDE SEQUENCE [LARGE SCALE GENOMIC DNA]</scope>
    <source>
        <strain evidence="7 8">UAMH7299</strain>
    </source>
</reference>
<gene>
    <name evidence="7" type="ORF">AJ80_04344</name>
</gene>
<dbReference type="EMBL" id="PDNA01000055">
    <property type="protein sequence ID" value="PGH18691.1"/>
    <property type="molecule type" value="Genomic_DNA"/>
</dbReference>
<evidence type="ECO:0000256" key="4">
    <source>
        <dbReference type="ARBA" id="ARBA00023163"/>
    </source>
</evidence>
<dbReference type="PANTHER" id="PTHR31845:SF10">
    <property type="entry name" value="ZN(II)2CYS6 TRANSCRIPTION FACTOR (EUROFUNG)"/>
    <property type="match status" value="1"/>
</dbReference>
<dbReference type="Pfam" id="PF04082">
    <property type="entry name" value="Fungal_trans"/>
    <property type="match status" value="1"/>
</dbReference>
<comment type="caution">
    <text evidence="7">The sequence shown here is derived from an EMBL/GenBank/DDBJ whole genome shotgun (WGS) entry which is preliminary data.</text>
</comment>
<dbReference type="CDD" id="cd12148">
    <property type="entry name" value="fungal_TF_MHR"/>
    <property type="match status" value="1"/>
</dbReference>